<evidence type="ECO:0008006" key="4">
    <source>
        <dbReference type="Google" id="ProtNLM"/>
    </source>
</evidence>
<reference evidence="2 3" key="1">
    <citation type="journal article" date="2023" name="Plants (Basel)">
        <title>Bridging the Gap: Combining Genomics and Transcriptomics Approaches to Understand Stylosanthes scabra, an Orphan Legume from the Brazilian Caatinga.</title>
        <authorList>
            <person name="Ferreira-Neto J.R.C."/>
            <person name="da Silva M.D."/>
            <person name="Binneck E."/>
            <person name="de Melo N.F."/>
            <person name="da Silva R.H."/>
            <person name="de Melo A.L.T.M."/>
            <person name="Pandolfi V."/>
            <person name="Bustamante F.O."/>
            <person name="Brasileiro-Vidal A.C."/>
            <person name="Benko-Iseppon A.M."/>
        </authorList>
    </citation>
    <scope>NUCLEOTIDE SEQUENCE [LARGE SCALE GENOMIC DNA]</scope>
    <source>
        <tissue evidence="2">Leaves</tissue>
    </source>
</reference>
<evidence type="ECO:0000313" key="3">
    <source>
        <dbReference type="Proteomes" id="UP001341840"/>
    </source>
</evidence>
<accession>A0ABU6Q2V4</accession>
<dbReference type="EMBL" id="JASCZI010000005">
    <property type="protein sequence ID" value="MED6106177.1"/>
    <property type="molecule type" value="Genomic_DNA"/>
</dbReference>
<evidence type="ECO:0000313" key="2">
    <source>
        <dbReference type="EMBL" id="MED6106177.1"/>
    </source>
</evidence>
<feature type="region of interest" description="Disordered" evidence="1">
    <location>
        <begin position="1"/>
        <end position="32"/>
    </location>
</feature>
<dbReference type="Proteomes" id="UP001341840">
    <property type="component" value="Unassembled WGS sequence"/>
</dbReference>
<protein>
    <recommendedName>
        <fullName evidence="4">Late embryogenesis abundant protein LEA-2 subgroup domain-containing protein</fullName>
    </recommendedName>
</protein>
<proteinExistence type="predicted"/>
<keyword evidence="3" id="KW-1185">Reference proteome</keyword>
<evidence type="ECO:0000256" key="1">
    <source>
        <dbReference type="SAM" id="MobiDB-lite"/>
    </source>
</evidence>
<comment type="caution">
    <text evidence="2">The sequence shown here is derived from an EMBL/GenBank/DDBJ whole genome shotgun (WGS) entry which is preliminary data.</text>
</comment>
<gene>
    <name evidence="2" type="ORF">PIB30_002629</name>
</gene>
<name>A0ABU6Q2V4_9FABA</name>
<organism evidence="2 3">
    <name type="scientific">Stylosanthes scabra</name>
    <dbReference type="NCBI Taxonomy" id="79078"/>
    <lineage>
        <taxon>Eukaryota</taxon>
        <taxon>Viridiplantae</taxon>
        <taxon>Streptophyta</taxon>
        <taxon>Embryophyta</taxon>
        <taxon>Tracheophyta</taxon>
        <taxon>Spermatophyta</taxon>
        <taxon>Magnoliopsida</taxon>
        <taxon>eudicotyledons</taxon>
        <taxon>Gunneridae</taxon>
        <taxon>Pentapetalae</taxon>
        <taxon>rosids</taxon>
        <taxon>fabids</taxon>
        <taxon>Fabales</taxon>
        <taxon>Fabaceae</taxon>
        <taxon>Papilionoideae</taxon>
        <taxon>50 kb inversion clade</taxon>
        <taxon>dalbergioids sensu lato</taxon>
        <taxon>Dalbergieae</taxon>
        <taxon>Pterocarpus clade</taxon>
        <taxon>Stylosanthes</taxon>
    </lineage>
</organism>
<sequence length="204" mass="23258">MASSAEPQNEGRHAYRFSPLPQSETHDDDEEVLSIAVDSRAPEYYCLDDDNNENEGDSRYERTCERSQDIFGITVFIVLILLPLYRRLGAPTQDPVPPIFTINSMSLSNFTASNGGVGATWDANFTIINTNVSSIYFRTIDFTLFYKTNPEDVLSSASSYPFYLDKGDYVELQLNFQRNTDSNNNNYNDNSNIQSLAQEQLWRR</sequence>